<reference evidence="6 7" key="1">
    <citation type="submission" date="2021-04" db="EMBL/GenBank/DDBJ databases">
        <authorList>
            <person name="Ivanova A."/>
        </authorList>
    </citation>
    <scope>NUCLEOTIDE SEQUENCE [LARGE SCALE GENOMIC DNA]</scope>
    <source>
        <strain evidence="6 7">G18</strain>
    </source>
</reference>
<dbReference type="NCBIfam" id="TIGR01613">
    <property type="entry name" value="primase_Cterm"/>
    <property type="match status" value="1"/>
</dbReference>
<dbReference type="Gene3D" id="1.10.10.10">
    <property type="entry name" value="Winged helix-like DNA-binding domain superfamily/Winged helix DNA-binding domain"/>
    <property type="match status" value="1"/>
</dbReference>
<sequence>MTSAITNAWHARADDLARWAALRLVNRTDRCGGCWDNNGTVRRTTRPATGPTPGFVGHKLLARHFRASETKHVIGLHALGADGRGKWVGIDIDAHPGAPTDPADPAANERFALATYEDLRALGFAPLLCESNGTGGYHLRALFADPVEGAVLFAFGRWLIRRAGEFGFTKPPEVFPKQATIDDSTKFGNWLRVIGRHHARDFWPRVWSGAAWLEGAPAVEHVLALAGDSPALVPTEARTYIPDLAAPGRPRTQVSTGNVFASYNRSQTMESLADLLQRHHWQPAGRRGPRWDFRRPNKTGDKSGNLMLVSGVPIFYGFTDAAGIPDHRGLNPSQLRAALEHANNFAALADQLRAEGFAPLRRAAGGAREQHRPEARVTEGTDPPEPGEPAAPDSQDPVNEDFLDPHRLGRLLVPRAGDLPTLVYHRAEWWTWKNGRYVTITDDDFDKRAWTLLREEFEADHRAAVTSWEAGGRQNARPTVVKLESRKVGNAVHAAASMCHLSGDATWPTMLVPDEPRPERIPRLRPAATQREYIACANGLIDVAELLASGTTTVSPATPLYYTPSALPVPFEPGARCPKFDAFLARVTDGDPERQAVLQEMAGYLLRFDSRFQTFFVLNGEGANGKSTFLAALRALVGDWNYSSVPLEEFGERFALAGTLGKLVNAVAEVGEMDKVAEAKLKSFVAGDLMSFDRKNKLPLYARPTARLLLSTNTLPRFSDRTEGVWRRYQLIPFTAVITEAERVRGMTEPEWWVASGELPGILNWALAGLCRLHRQGHFTASRVCEAAKAEHRELCNPHRQFLDEHARAAPGAQLKTAELFAAYVEWCRQRRYMALSDGNFGLELRKVFRAVGKVRVRGGNERYNVYQGVTWADGRPDSLLVDYDRRRRDTPGWSPGGEAGD</sequence>
<keyword evidence="7" id="KW-1185">Reference proteome</keyword>
<dbReference type="InterPro" id="IPR006500">
    <property type="entry name" value="Helicase_put_C_phage/plasmid"/>
</dbReference>
<evidence type="ECO:0000259" key="5">
    <source>
        <dbReference type="PROSITE" id="PS51206"/>
    </source>
</evidence>
<dbReference type="InterPro" id="IPR051620">
    <property type="entry name" value="ORF904-like_C"/>
</dbReference>
<evidence type="ECO:0000313" key="7">
    <source>
        <dbReference type="Proteomes" id="UP000676565"/>
    </source>
</evidence>
<name>A0ABS5BRB6_9BACT</name>
<feature type="compositionally biased region" description="Basic and acidic residues" evidence="4">
    <location>
        <begin position="368"/>
        <end position="379"/>
    </location>
</feature>
<dbReference type="Proteomes" id="UP000676565">
    <property type="component" value="Unassembled WGS sequence"/>
</dbReference>
<dbReference type="InterPro" id="IPR045455">
    <property type="entry name" value="NrS-1_pol-like_helicase"/>
</dbReference>
<dbReference type="SUPFAM" id="SSF46785">
    <property type="entry name" value="Winged helix' DNA-binding domain"/>
    <property type="match status" value="1"/>
</dbReference>
<evidence type="ECO:0000313" key="6">
    <source>
        <dbReference type="EMBL" id="MBP3956274.1"/>
    </source>
</evidence>
<keyword evidence="3" id="KW-0067">ATP-binding</keyword>
<dbReference type="InterPro" id="IPR036388">
    <property type="entry name" value="WH-like_DNA-bd_sf"/>
</dbReference>
<dbReference type="InterPro" id="IPR014015">
    <property type="entry name" value="Helicase_SF3_DNA-vir"/>
</dbReference>
<evidence type="ECO:0000256" key="3">
    <source>
        <dbReference type="ARBA" id="ARBA00022840"/>
    </source>
</evidence>
<keyword evidence="1" id="KW-0547">Nucleotide-binding</keyword>
<comment type="caution">
    <text evidence="6">The sequence shown here is derived from an EMBL/GenBank/DDBJ whole genome shotgun (WGS) entry which is preliminary data.</text>
</comment>
<dbReference type="RefSeq" id="WP_210654295.1">
    <property type="nucleotide sequence ID" value="NZ_JAGKQQ010000001.1"/>
</dbReference>
<accession>A0ABS5BRB6</accession>
<dbReference type="EMBL" id="JAGKQQ010000001">
    <property type="protein sequence ID" value="MBP3956274.1"/>
    <property type="molecule type" value="Genomic_DNA"/>
</dbReference>
<feature type="domain" description="SF3 helicase" evidence="5">
    <location>
        <begin position="593"/>
        <end position="747"/>
    </location>
</feature>
<dbReference type="InterPro" id="IPR027417">
    <property type="entry name" value="P-loop_NTPase"/>
</dbReference>
<keyword evidence="2" id="KW-0378">Hydrolase</keyword>
<dbReference type="Pfam" id="PF19263">
    <property type="entry name" value="DUF5906"/>
    <property type="match status" value="1"/>
</dbReference>
<gene>
    <name evidence="6" type="ORF">J8F10_13370</name>
</gene>
<protein>
    <submittedName>
        <fullName evidence="6">Peptidase</fullName>
    </submittedName>
</protein>
<proteinExistence type="predicted"/>
<evidence type="ECO:0000256" key="1">
    <source>
        <dbReference type="ARBA" id="ARBA00022741"/>
    </source>
</evidence>
<dbReference type="InterPro" id="IPR036390">
    <property type="entry name" value="WH_DNA-bd_sf"/>
</dbReference>
<dbReference type="Gene3D" id="3.40.50.300">
    <property type="entry name" value="P-loop containing nucleotide triphosphate hydrolases"/>
    <property type="match status" value="1"/>
</dbReference>
<evidence type="ECO:0000256" key="2">
    <source>
        <dbReference type="ARBA" id="ARBA00022801"/>
    </source>
</evidence>
<dbReference type="PROSITE" id="PS51206">
    <property type="entry name" value="SF3_HELICASE_1"/>
    <property type="match status" value="1"/>
</dbReference>
<organism evidence="6 7">
    <name type="scientific">Gemmata palustris</name>
    <dbReference type="NCBI Taxonomy" id="2822762"/>
    <lineage>
        <taxon>Bacteria</taxon>
        <taxon>Pseudomonadati</taxon>
        <taxon>Planctomycetota</taxon>
        <taxon>Planctomycetia</taxon>
        <taxon>Gemmatales</taxon>
        <taxon>Gemmataceae</taxon>
        <taxon>Gemmata</taxon>
    </lineage>
</organism>
<dbReference type="PANTHER" id="PTHR35372:SF2">
    <property type="entry name" value="SF3 HELICASE DOMAIN-CONTAINING PROTEIN"/>
    <property type="match status" value="1"/>
</dbReference>
<dbReference type="PANTHER" id="PTHR35372">
    <property type="entry name" value="ATP BINDING PROTEIN-RELATED"/>
    <property type="match status" value="1"/>
</dbReference>
<feature type="region of interest" description="Disordered" evidence="4">
    <location>
        <begin position="363"/>
        <end position="402"/>
    </location>
</feature>
<evidence type="ECO:0000256" key="4">
    <source>
        <dbReference type="SAM" id="MobiDB-lite"/>
    </source>
</evidence>
<dbReference type="SUPFAM" id="SSF52540">
    <property type="entry name" value="P-loop containing nucleoside triphosphate hydrolases"/>
    <property type="match status" value="1"/>
</dbReference>